<comment type="caution">
    <text evidence="1">The sequence shown here is derived from an EMBL/GenBank/DDBJ whole genome shotgun (WGS) entry which is preliminary data.</text>
</comment>
<dbReference type="Proteomes" id="UP000483362">
    <property type="component" value="Unassembled WGS sequence"/>
</dbReference>
<accession>A0A6L5XDC7</accession>
<name>A0A6L5XDC7_9BACT</name>
<evidence type="ECO:0000313" key="1">
    <source>
        <dbReference type="EMBL" id="MSS17585.1"/>
    </source>
</evidence>
<protein>
    <submittedName>
        <fullName evidence="1">Uncharacterized protein</fullName>
    </submittedName>
</protein>
<reference evidence="1 2" key="1">
    <citation type="submission" date="2019-08" db="EMBL/GenBank/DDBJ databases">
        <title>In-depth cultivation of the pig gut microbiome towards novel bacterial diversity and tailored functional studies.</title>
        <authorList>
            <person name="Wylensek D."/>
            <person name="Hitch T.C.A."/>
            <person name="Clavel T."/>
        </authorList>
    </citation>
    <scope>NUCLEOTIDE SEQUENCE [LARGE SCALE GENOMIC DNA]</scope>
    <source>
        <strain evidence="1 2">Oil-RF-744-WCA-WT-10</strain>
    </source>
</reference>
<organism evidence="1 2">
    <name type="scientific">Sodaliphilus pleomorphus</name>
    <dbReference type="NCBI Taxonomy" id="2606626"/>
    <lineage>
        <taxon>Bacteria</taxon>
        <taxon>Pseudomonadati</taxon>
        <taxon>Bacteroidota</taxon>
        <taxon>Bacteroidia</taxon>
        <taxon>Bacteroidales</taxon>
        <taxon>Muribaculaceae</taxon>
        <taxon>Sodaliphilus</taxon>
    </lineage>
</organism>
<dbReference type="AlphaFoldDB" id="A0A6L5XDC7"/>
<gene>
    <name evidence="1" type="ORF">FYJ29_07420</name>
</gene>
<evidence type="ECO:0000313" key="2">
    <source>
        <dbReference type="Proteomes" id="UP000483362"/>
    </source>
</evidence>
<proteinExistence type="predicted"/>
<dbReference type="EMBL" id="VULT01000010">
    <property type="protein sequence ID" value="MSS17585.1"/>
    <property type="molecule type" value="Genomic_DNA"/>
</dbReference>
<keyword evidence="2" id="KW-1185">Reference proteome</keyword>
<dbReference type="RefSeq" id="WP_154328576.1">
    <property type="nucleotide sequence ID" value="NZ_CP045696.1"/>
</dbReference>
<sequence>MTKIALGTWAIAKGMQPIIRATRVRHVVERQGAKELYVNLGASHVDLYDDVAGIIPLRQDGTVLP</sequence>